<evidence type="ECO:0000313" key="3">
    <source>
        <dbReference type="Proteomes" id="UP001310594"/>
    </source>
</evidence>
<dbReference type="EMBL" id="JAVRQU010000021">
    <property type="protein sequence ID" value="KAK5691630.1"/>
    <property type="molecule type" value="Genomic_DNA"/>
</dbReference>
<feature type="compositionally biased region" description="Basic and acidic residues" evidence="1">
    <location>
        <begin position="26"/>
        <end position="41"/>
    </location>
</feature>
<proteinExistence type="predicted"/>
<gene>
    <name evidence="2" type="ORF">LTR97_011627</name>
</gene>
<comment type="caution">
    <text evidence="2">The sequence shown here is derived from an EMBL/GenBank/DDBJ whole genome shotgun (WGS) entry which is preliminary data.</text>
</comment>
<sequence length="160" mass="17065">MSGRASSASANAESVTRPLLSGHPSQPKEDSEAARLRDDNRSTNLNTSITTNDQNSTTSMSSKASSSRSSQATSVTSESTQSPQQTGERRKSSLGGIVGKAKAKLSRHPSGAEALADDEEDFQRQKAKEVEKQKRKEEYERLGLGDRTKYGMGGAGGWTG</sequence>
<feature type="compositionally biased region" description="Basic and acidic residues" evidence="1">
    <location>
        <begin position="122"/>
        <end position="137"/>
    </location>
</feature>
<feature type="compositionally biased region" description="Polar residues" evidence="1">
    <location>
        <begin position="42"/>
        <end position="55"/>
    </location>
</feature>
<evidence type="ECO:0000313" key="2">
    <source>
        <dbReference type="EMBL" id="KAK5691630.1"/>
    </source>
</evidence>
<feature type="compositionally biased region" description="Low complexity" evidence="1">
    <location>
        <begin position="56"/>
        <end position="82"/>
    </location>
</feature>
<dbReference type="Proteomes" id="UP001310594">
    <property type="component" value="Unassembled WGS sequence"/>
</dbReference>
<organism evidence="2 3">
    <name type="scientific">Elasticomyces elasticus</name>
    <dbReference type="NCBI Taxonomy" id="574655"/>
    <lineage>
        <taxon>Eukaryota</taxon>
        <taxon>Fungi</taxon>
        <taxon>Dikarya</taxon>
        <taxon>Ascomycota</taxon>
        <taxon>Pezizomycotina</taxon>
        <taxon>Dothideomycetes</taxon>
        <taxon>Dothideomycetidae</taxon>
        <taxon>Mycosphaerellales</taxon>
        <taxon>Teratosphaeriaceae</taxon>
        <taxon>Elasticomyces</taxon>
    </lineage>
</organism>
<feature type="region of interest" description="Disordered" evidence="1">
    <location>
        <begin position="1"/>
        <end position="137"/>
    </location>
</feature>
<accession>A0AAN7W285</accession>
<protein>
    <submittedName>
        <fullName evidence="2">Uncharacterized protein</fullName>
    </submittedName>
</protein>
<reference evidence="2" key="1">
    <citation type="submission" date="2023-08" db="EMBL/GenBank/DDBJ databases">
        <title>Black Yeasts Isolated from many extreme environments.</title>
        <authorList>
            <person name="Coleine C."/>
            <person name="Stajich J.E."/>
            <person name="Selbmann L."/>
        </authorList>
    </citation>
    <scope>NUCLEOTIDE SEQUENCE</scope>
    <source>
        <strain evidence="2">CCFEE 5810</strain>
    </source>
</reference>
<name>A0AAN7W285_9PEZI</name>
<evidence type="ECO:0000256" key="1">
    <source>
        <dbReference type="SAM" id="MobiDB-lite"/>
    </source>
</evidence>
<dbReference type="AlphaFoldDB" id="A0AAN7W285"/>
<feature type="compositionally biased region" description="Polar residues" evidence="1">
    <location>
        <begin position="1"/>
        <end position="14"/>
    </location>
</feature>